<comment type="caution">
    <text evidence="1">The sequence shown here is derived from an EMBL/GenBank/DDBJ whole genome shotgun (WGS) entry which is preliminary data.</text>
</comment>
<keyword evidence="2" id="KW-1185">Reference proteome</keyword>
<evidence type="ECO:0000313" key="1">
    <source>
        <dbReference type="EMBL" id="TMW69548.1"/>
    </source>
</evidence>
<proteinExistence type="predicted"/>
<gene>
    <name evidence="1" type="ORF">Poli38472_001704</name>
</gene>
<accession>A0A8K1CWJ3</accession>
<organism evidence="1 2">
    <name type="scientific">Pythium oligandrum</name>
    <name type="common">Mycoparasitic fungus</name>
    <dbReference type="NCBI Taxonomy" id="41045"/>
    <lineage>
        <taxon>Eukaryota</taxon>
        <taxon>Sar</taxon>
        <taxon>Stramenopiles</taxon>
        <taxon>Oomycota</taxon>
        <taxon>Peronosporomycetes</taxon>
        <taxon>Pythiales</taxon>
        <taxon>Pythiaceae</taxon>
        <taxon>Pythium</taxon>
    </lineage>
</organism>
<evidence type="ECO:0000313" key="2">
    <source>
        <dbReference type="Proteomes" id="UP000794436"/>
    </source>
</evidence>
<reference evidence="1" key="1">
    <citation type="submission" date="2019-03" db="EMBL/GenBank/DDBJ databases">
        <title>Long read genome sequence of the mycoparasitic Pythium oligandrum ATCC 38472 isolated from sugarbeet rhizosphere.</title>
        <authorList>
            <person name="Gaulin E."/>
        </authorList>
    </citation>
    <scope>NUCLEOTIDE SEQUENCE</scope>
    <source>
        <strain evidence="1">ATCC 38472_TT</strain>
    </source>
</reference>
<dbReference type="EMBL" id="SPLM01000001">
    <property type="protein sequence ID" value="TMW69548.1"/>
    <property type="molecule type" value="Genomic_DNA"/>
</dbReference>
<dbReference type="OrthoDB" id="1718410at2759"/>
<sequence length="133" mass="14974">MQRTGARGGRTITKAILDINDAPIIFFSKYPDMTIINKAILYVRKNEQTSNLRVVHMYNDDVDGGVESGASMETRKEFENIIALFGHIYPKLKIDFVSLYGLFEPATVKWVSETMHVPTNLMFIAQPGDKSCA</sequence>
<name>A0A8K1CWJ3_PYTOL</name>
<dbReference type="Proteomes" id="UP000794436">
    <property type="component" value="Unassembled WGS sequence"/>
</dbReference>
<protein>
    <submittedName>
        <fullName evidence="1">Uncharacterized protein</fullName>
    </submittedName>
</protein>
<dbReference type="AlphaFoldDB" id="A0A8K1CWJ3"/>